<dbReference type="SMART" id="SM00267">
    <property type="entry name" value="GGDEF"/>
    <property type="match status" value="1"/>
</dbReference>
<dbReference type="AlphaFoldDB" id="A0AAE9Z681"/>
<evidence type="ECO:0000256" key="4">
    <source>
        <dbReference type="SAM" id="SignalP"/>
    </source>
</evidence>
<reference evidence="6 7" key="2">
    <citation type="journal article" date="2022" name="Mar. Drugs">
        <title>Bioassay-Guided Fractionation Leads to the Detection of Cholic Acid Generated by the Rare Thalassomonas sp.</title>
        <authorList>
            <person name="Pheiffer F."/>
            <person name="Schneider Y.K."/>
            <person name="Hansen E.H."/>
            <person name="Andersen J.H."/>
            <person name="Isaksson J."/>
            <person name="Busche T."/>
            <person name="R C."/>
            <person name="Kalinowski J."/>
            <person name="Zyl L.V."/>
            <person name="Trindade M."/>
        </authorList>
    </citation>
    <scope>NUCLEOTIDE SEQUENCE [LARGE SCALE GENOMIC DNA]</scope>
    <source>
        <strain evidence="6 7">XOM25</strain>
    </source>
</reference>
<feature type="chain" id="PRO_5042062726" description="diguanylate cyclase" evidence="4">
    <location>
        <begin position="27"/>
        <end position="314"/>
    </location>
</feature>
<dbReference type="CDD" id="cd01949">
    <property type="entry name" value="GGDEF"/>
    <property type="match status" value="1"/>
</dbReference>
<reference evidence="6 7" key="1">
    <citation type="journal article" date="2015" name="Genome Announc.">
        <title>Draft Genome Sequences of Marine Isolates of Thalassomonas viridans and Thalassomonas actiniarum.</title>
        <authorList>
            <person name="Olonade I."/>
            <person name="van Zyl L.J."/>
            <person name="Trindade M."/>
        </authorList>
    </citation>
    <scope>NUCLEOTIDE SEQUENCE [LARGE SCALE GENOMIC DNA]</scope>
    <source>
        <strain evidence="6 7">XOM25</strain>
    </source>
</reference>
<evidence type="ECO:0000313" key="6">
    <source>
        <dbReference type="EMBL" id="WDE06785.1"/>
    </source>
</evidence>
<dbReference type="InterPro" id="IPR029787">
    <property type="entry name" value="Nucleotide_cyclase"/>
</dbReference>
<keyword evidence="3" id="KW-0472">Membrane</keyword>
<gene>
    <name evidence="6" type="ORF">SG34_007745</name>
</gene>
<evidence type="ECO:0000256" key="2">
    <source>
        <dbReference type="ARBA" id="ARBA00034247"/>
    </source>
</evidence>
<proteinExistence type="predicted"/>
<protein>
    <recommendedName>
        <fullName evidence="1">diguanylate cyclase</fullName>
        <ecNumber evidence="1">2.7.7.65</ecNumber>
    </recommendedName>
</protein>
<name>A0AAE9Z681_9GAMM</name>
<dbReference type="PANTHER" id="PTHR45138:SF9">
    <property type="entry name" value="DIGUANYLATE CYCLASE DGCM-RELATED"/>
    <property type="match status" value="1"/>
</dbReference>
<dbReference type="InterPro" id="IPR050469">
    <property type="entry name" value="Diguanylate_Cyclase"/>
</dbReference>
<dbReference type="Gene3D" id="3.30.70.270">
    <property type="match status" value="1"/>
</dbReference>
<sequence>MKKTKQLTRLARLLVLFVGFISPSMAVQQVFAFTENVSSRGTFAGVQSLASNTVSAEEMANRISRLDNQNSDGENFIDRLPEEGATLVLIFIMLLLLVVWHRWRIKNLYLHAQSLARLVQERTQALQQANIKLEQLACVDVLTNTCNRRQFIVHAEREFERFYRNQRHFSVLRAEIDNFQGINESYGFACGDYVLAEVACMLKHCLRSGDILARWGGKEFIILLPETTLTGAEVAGRKVCQVILAADFCYQNRKIVVTLSLGGVQIELGESLDTCVQRAEKALTLACEHGGGQVVAASALPRVQSRKKICHHYG</sequence>
<evidence type="ECO:0000259" key="5">
    <source>
        <dbReference type="PROSITE" id="PS50887"/>
    </source>
</evidence>
<feature type="domain" description="GGDEF" evidence="5">
    <location>
        <begin position="167"/>
        <end position="299"/>
    </location>
</feature>
<dbReference type="Pfam" id="PF00990">
    <property type="entry name" value="GGDEF"/>
    <property type="match status" value="1"/>
</dbReference>
<dbReference type="SUPFAM" id="SSF55073">
    <property type="entry name" value="Nucleotide cyclase"/>
    <property type="match status" value="1"/>
</dbReference>
<keyword evidence="7" id="KW-1185">Reference proteome</keyword>
<dbReference type="Proteomes" id="UP000032352">
    <property type="component" value="Chromosome"/>
</dbReference>
<keyword evidence="3" id="KW-1133">Transmembrane helix</keyword>
<evidence type="ECO:0000256" key="1">
    <source>
        <dbReference type="ARBA" id="ARBA00012528"/>
    </source>
</evidence>
<dbReference type="RefSeq" id="WP_044838375.1">
    <property type="nucleotide sequence ID" value="NZ_CP059733.1"/>
</dbReference>
<feature type="signal peptide" evidence="4">
    <location>
        <begin position="1"/>
        <end position="26"/>
    </location>
</feature>
<keyword evidence="3" id="KW-0812">Transmembrane</keyword>
<dbReference type="NCBIfam" id="TIGR00254">
    <property type="entry name" value="GGDEF"/>
    <property type="match status" value="1"/>
</dbReference>
<dbReference type="PANTHER" id="PTHR45138">
    <property type="entry name" value="REGULATORY COMPONENTS OF SENSORY TRANSDUCTION SYSTEM"/>
    <property type="match status" value="1"/>
</dbReference>
<dbReference type="EC" id="2.7.7.65" evidence="1"/>
<dbReference type="EMBL" id="CP059733">
    <property type="protein sequence ID" value="WDE06785.1"/>
    <property type="molecule type" value="Genomic_DNA"/>
</dbReference>
<dbReference type="GO" id="GO:0052621">
    <property type="term" value="F:diguanylate cyclase activity"/>
    <property type="evidence" value="ECO:0007669"/>
    <property type="project" value="UniProtKB-EC"/>
</dbReference>
<evidence type="ECO:0000313" key="7">
    <source>
        <dbReference type="Proteomes" id="UP000032352"/>
    </source>
</evidence>
<evidence type="ECO:0000256" key="3">
    <source>
        <dbReference type="SAM" id="Phobius"/>
    </source>
</evidence>
<keyword evidence="4" id="KW-0732">Signal</keyword>
<organism evidence="6 7">
    <name type="scientific">Thalassomonas viridans</name>
    <dbReference type="NCBI Taxonomy" id="137584"/>
    <lineage>
        <taxon>Bacteria</taxon>
        <taxon>Pseudomonadati</taxon>
        <taxon>Pseudomonadota</taxon>
        <taxon>Gammaproteobacteria</taxon>
        <taxon>Alteromonadales</taxon>
        <taxon>Colwelliaceae</taxon>
        <taxon>Thalassomonas</taxon>
    </lineage>
</organism>
<accession>A0AAE9Z681</accession>
<comment type="catalytic activity">
    <reaction evidence="2">
        <text>2 GTP = 3',3'-c-di-GMP + 2 diphosphate</text>
        <dbReference type="Rhea" id="RHEA:24898"/>
        <dbReference type="ChEBI" id="CHEBI:33019"/>
        <dbReference type="ChEBI" id="CHEBI:37565"/>
        <dbReference type="ChEBI" id="CHEBI:58805"/>
        <dbReference type="EC" id="2.7.7.65"/>
    </reaction>
</comment>
<dbReference type="InterPro" id="IPR043128">
    <property type="entry name" value="Rev_trsase/Diguanyl_cyclase"/>
</dbReference>
<dbReference type="InterPro" id="IPR000160">
    <property type="entry name" value="GGDEF_dom"/>
</dbReference>
<dbReference type="PROSITE" id="PS50887">
    <property type="entry name" value="GGDEF"/>
    <property type="match status" value="1"/>
</dbReference>
<feature type="transmembrane region" description="Helical" evidence="3">
    <location>
        <begin position="84"/>
        <end position="103"/>
    </location>
</feature>
<dbReference type="KEGG" id="tvd:SG34_007745"/>